<proteinExistence type="predicted"/>
<comment type="caution">
    <text evidence="1">The sequence shown here is derived from an EMBL/GenBank/DDBJ whole genome shotgun (WGS) entry which is preliminary data.</text>
</comment>
<gene>
    <name evidence="1" type="ORF">RESH_02209</name>
</gene>
<dbReference type="STRING" id="1263868.RESH_02209"/>
<dbReference type="EMBL" id="ANOF01000071">
    <property type="protein sequence ID" value="EMI27202.1"/>
    <property type="molecule type" value="Genomic_DNA"/>
</dbReference>
<organism evidence="1 2">
    <name type="scientific">Rhodopirellula europaea SH398</name>
    <dbReference type="NCBI Taxonomy" id="1263868"/>
    <lineage>
        <taxon>Bacteria</taxon>
        <taxon>Pseudomonadati</taxon>
        <taxon>Planctomycetota</taxon>
        <taxon>Planctomycetia</taxon>
        <taxon>Pirellulales</taxon>
        <taxon>Pirellulaceae</taxon>
        <taxon>Rhodopirellula</taxon>
    </lineage>
</organism>
<evidence type="ECO:0000313" key="2">
    <source>
        <dbReference type="Proteomes" id="UP000011996"/>
    </source>
</evidence>
<protein>
    <submittedName>
        <fullName evidence="1">Uncharacterized protein</fullName>
    </submittedName>
</protein>
<name>M5SHM4_9BACT</name>
<sequence length="110" mass="12479">MRIPSDLRDSLSDSVLSNIERWWSSLTLEQQIEVCDVSKPFLGEHVSIASLDEMDPADDHFQIYEYLVNHELRSVGFIADAQHAGFHKIATTYLATLGSDYRHGERGTVQ</sequence>
<dbReference type="AlphaFoldDB" id="M5SHM4"/>
<dbReference type="Proteomes" id="UP000011996">
    <property type="component" value="Unassembled WGS sequence"/>
</dbReference>
<reference evidence="1 2" key="1">
    <citation type="journal article" date="2013" name="Mar. Genomics">
        <title>Expression of sulfatases in Rhodopirellula baltica and the diversity of sulfatases in the genus Rhodopirellula.</title>
        <authorList>
            <person name="Wegner C.E."/>
            <person name="Richter-Heitmann T."/>
            <person name="Klindworth A."/>
            <person name="Klockow C."/>
            <person name="Richter M."/>
            <person name="Achstetter T."/>
            <person name="Glockner F.O."/>
            <person name="Harder J."/>
        </authorList>
    </citation>
    <scope>NUCLEOTIDE SEQUENCE [LARGE SCALE GENOMIC DNA]</scope>
    <source>
        <strain evidence="1 2">SH398</strain>
    </source>
</reference>
<evidence type="ECO:0000313" key="1">
    <source>
        <dbReference type="EMBL" id="EMI27202.1"/>
    </source>
</evidence>
<accession>M5SHM4</accession>